<evidence type="ECO:0000256" key="2">
    <source>
        <dbReference type="ARBA" id="ARBA00012118"/>
    </source>
</evidence>
<evidence type="ECO:0000256" key="8">
    <source>
        <dbReference type="ARBA" id="ARBA00022833"/>
    </source>
</evidence>
<dbReference type="SUPFAM" id="SSF52540">
    <property type="entry name" value="P-loop containing nucleoside triphosphate hydrolases"/>
    <property type="match status" value="1"/>
</dbReference>
<name>A0A6C0BIE3_9ZZZZ</name>
<dbReference type="GO" id="GO:0004797">
    <property type="term" value="F:thymidine kinase activity"/>
    <property type="evidence" value="ECO:0007669"/>
    <property type="project" value="UniProtKB-EC"/>
</dbReference>
<dbReference type="InterPro" id="IPR001267">
    <property type="entry name" value="Thymidine_kinase"/>
</dbReference>
<dbReference type="Gene3D" id="3.30.60.20">
    <property type="match status" value="1"/>
</dbReference>
<dbReference type="EC" id="2.7.1.21" evidence="2"/>
<dbReference type="PANTHER" id="PTHR11441">
    <property type="entry name" value="THYMIDINE KINASE"/>
    <property type="match status" value="1"/>
</dbReference>
<dbReference type="Gene3D" id="3.40.50.300">
    <property type="entry name" value="P-loop containing nucleotide triphosphate hydrolases"/>
    <property type="match status" value="1"/>
</dbReference>
<dbReference type="GO" id="GO:0005524">
    <property type="term" value="F:ATP binding"/>
    <property type="evidence" value="ECO:0007669"/>
    <property type="project" value="UniProtKB-KW"/>
</dbReference>
<dbReference type="AlphaFoldDB" id="A0A6C0BIE3"/>
<keyword evidence="7" id="KW-0418">Kinase</keyword>
<evidence type="ECO:0000256" key="10">
    <source>
        <dbReference type="ARBA" id="ARBA00048254"/>
    </source>
</evidence>
<organism evidence="11">
    <name type="scientific">viral metagenome</name>
    <dbReference type="NCBI Taxonomy" id="1070528"/>
    <lineage>
        <taxon>unclassified sequences</taxon>
        <taxon>metagenomes</taxon>
        <taxon>organismal metagenomes</taxon>
    </lineage>
</organism>
<keyword evidence="8" id="KW-0862">Zinc</keyword>
<dbReference type="InterPro" id="IPR027417">
    <property type="entry name" value="P-loop_NTPase"/>
</dbReference>
<dbReference type="GO" id="GO:0046872">
    <property type="term" value="F:metal ion binding"/>
    <property type="evidence" value="ECO:0007669"/>
    <property type="project" value="UniProtKB-KW"/>
</dbReference>
<proteinExistence type="inferred from homology"/>
<sequence>MGHLSLLIGCMFAQKTTELLRRVRRYQSIGYHVLVINYIGDTRYGKECIASHDKEVEKAICVSTLAEVDHMARSQEFQVIVIDEGQFFPDLFQYVTMWADTLPVHIVIAGLDGTSERKPFGDMLRLIPHAEEVERLTAFCSVCRDGTIATYSQYKGATKEEVMIGGTEIYRPVCRKHYLE</sequence>
<accession>A0A6C0BIE3</accession>
<dbReference type="GO" id="GO:0071897">
    <property type="term" value="P:DNA biosynthetic process"/>
    <property type="evidence" value="ECO:0007669"/>
    <property type="project" value="UniProtKB-KW"/>
</dbReference>
<evidence type="ECO:0000313" key="11">
    <source>
        <dbReference type="EMBL" id="QHS91103.1"/>
    </source>
</evidence>
<evidence type="ECO:0000256" key="6">
    <source>
        <dbReference type="ARBA" id="ARBA00022741"/>
    </source>
</evidence>
<evidence type="ECO:0000256" key="5">
    <source>
        <dbReference type="ARBA" id="ARBA00022723"/>
    </source>
</evidence>
<reference evidence="11" key="1">
    <citation type="journal article" date="2020" name="Nature">
        <title>Giant virus diversity and host interactions through global metagenomics.</title>
        <authorList>
            <person name="Schulz F."/>
            <person name="Roux S."/>
            <person name="Paez-Espino D."/>
            <person name="Jungbluth S."/>
            <person name="Walsh D.A."/>
            <person name="Denef V.J."/>
            <person name="McMahon K.D."/>
            <person name="Konstantinidis K.T."/>
            <person name="Eloe-Fadrosh E.A."/>
            <person name="Kyrpides N.C."/>
            <person name="Woyke T."/>
        </authorList>
    </citation>
    <scope>NUCLEOTIDE SEQUENCE</scope>
    <source>
        <strain evidence="11">GVMAG-M-3300013004-44</strain>
    </source>
</reference>
<evidence type="ECO:0000256" key="4">
    <source>
        <dbReference type="ARBA" id="ARBA00022679"/>
    </source>
</evidence>
<comment type="similarity">
    <text evidence="1">Belongs to the thymidine kinase family.</text>
</comment>
<dbReference type="PIRSF" id="PIRSF035805">
    <property type="entry name" value="TK_cell"/>
    <property type="match status" value="1"/>
</dbReference>
<dbReference type="PANTHER" id="PTHR11441:SF0">
    <property type="entry name" value="THYMIDINE KINASE, CYTOSOLIC"/>
    <property type="match status" value="1"/>
</dbReference>
<dbReference type="GO" id="GO:0046104">
    <property type="term" value="P:thymidine metabolic process"/>
    <property type="evidence" value="ECO:0007669"/>
    <property type="project" value="TreeGrafter"/>
</dbReference>
<dbReference type="EMBL" id="MN739155">
    <property type="protein sequence ID" value="QHS91103.1"/>
    <property type="molecule type" value="Genomic_DNA"/>
</dbReference>
<evidence type="ECO:0000256" key="1">
    <source>
        <dbReference type="ARBA" id="ARBA00007587"/>
    </source>
</evidence>
<keyword evidence="5" id="KW-0479">Metal-binding</keyword>
<dbReference type="InterPro" id="IPR020633">
    <property type="entry name" value="Thymidine_kinase_CS"/>
</dbReference>
<evidence type="ECO:0000256" key="3">
    <source>
        <dbReference type="ARBA" id="ARBA00022634"/>
    </source>
</evidence>
<dbReference type="SUPFAM" id="SSF57716">
    <property type="entry name" value="Glucocorticoid receptor-like (DNA-binding domain)"/>
    <property type="match status" value="1"/>
</dbReference>
<dbReference type="Pfam" id="PF00265">
    <property type="entry name" value="TK"/>
    <property type="match status" value="1"/>
</dbReference>
<keyword evidence="9" id="KW-0067">ATP-binding</keyword>
<dbReference type="FunFam" id="3.40.50.300:FF:000948">
    <property type="entry name" value="Thymidine kinase"/>
    <property type="match status" value="1"/>
</dbReference>
<keyword evidence="3" id="KW-0237">DNA synthesis</keyword>
<comment type="catalytic activity">
    <reaction evidence="10">
        <text>thymidine + ATP = dTMP + ADP + H(+)</text>
        <dbReference type="Rhea" id="RHEA:19129"/>
        <dbReference type="ChEBI" id="CHEBI:15378"/>
        <dbReference type="ChEBI" id="CHEBI:17748"/>
        <dbReference type="ChEBI" id="CHEBI:30616"/>
        <dbReference type="ChEBI" id="CHEBI:63528"/>
        <dbReference type="ChEBI" id="CHEBI:456216"/>
        <dbReference type="EC" id="2.7.1.21"/>
    </reaction>
</comment>
<evidence type="ECO:0000256" key="9">
    <source>
        <dbReference type="ARBA" id="ARBA00022840"/>
    </source>
</evidence>
<keyword evidence="6" id="KW-0547">Nucleotide-binding</keyword>
<evidence type="ECO:0000256" key="7">
    <source>
        <dbReference type="ARBA" id="ARBA00022777"/>
    </source>
</evidence>
<dbReference type="PROSITE" id="PS00603">
    <property type="entry name" value="TK_CELLULAR_TYPE"/>
    <property type="match status" value="1"/>
</dbReference>
<keyword evidence="4" id="KW-0808">Transferase</keyword>
<protein>
    <recommendedName>
        <fullName evidence="2">thymidine kinase</fullName>
        <ecNumber evidence="2">2.7.1.21</ecNumber>
    </recommendedName>
</protein>